<protein>
    <submittedName>
        <fullName evidence="2">Uncharacterized protein</fullName>
    </submittedName>
</protein>
<name>M5FZW4_DACPD</name>
<feature type="compositionally biased region" description="Polar residues" evidence="1">
    <location>
        <begin position="1"/>
        <end position="21"/>
    </location>
</feature>
<evidence type="ECO:0000313" key="3">
    <source>
        <dbReference type="Proteomes" id="UP000030653"/>
    </source>
</evidence>
<accession>M5FZW4</accession>
<dbReference type="EMBL" id="JH795878">
    <property type="protein sequence ID" value="EJT97052.1"/>
    <property type="molecule type" value="Genomic_DNA"/>
</dbReference>
<reference evidence="2 3" key="1">
    <citation type="journal article" date="2012" name="Science">
        <title>The Paleozoic origin of enzymatic lignin decomposition reconstructed from 31 fungal genomes.</title>
        <authorList>
            <person name="Floudas D."/>
            <person name="Binder M."/>
            <person name="Riley R."/>
            <person name="Barry K."/>
            <person name="Blanchette R.A."/>
            <person name="Henrissat B."/>
            <person name="Martinez A.T."/>
            <person name="Otillar R."/>
            <person name="Spatafora J.W."/>
            <person name="Yadav J.S."/>
            <person name="Aerts A."/>
            <person name="Benoit I."/>
            <person name="Boyd A."/>
            <person name="Carlson A."/>
            <person name="Copeland A."/>
            <person name="Coutinho P.M."/>
            <person name="de Vries R.P."/>
            <person name="Ferreira P."/>
            <person name="Findley K."/>
            <person name="Foster B."/>
            <person name="Gaskell J."/>
            <person name="Glotzer D."/>
            <person name="Gorecki P."/>
            <person name="Heitman J."/>
            <person name="Hesse C."/>
            <person name="Hori C."/>
            <person name="Igarashi K."/>
            <person name="Jurgens J.A."/>
            <person name="Kallen N."/>
            <person name="Kersten P."/>
            <person name="Kohler A."/>
            <person name="Kuees U."/>
            <person name="Kumar T.K.A."/>
            <person name="Kuo A."/>
            <person name="LaButti K."/>
            <person name="Larrondo L.F."/>
            <person name="Lindquist E."/>
            <person name="Ling A."/>
            <person name="Lombard V."/>
            <person name="Lucas S."/>
            <person name="Lundell T."/>
            <person name="Martin R."/>
            <person name="McLaughlin D.J."/>
            <person name="Morgenstern I."/>
            <person name="Morin E."/>
            <person name="Murat C."/>
            <person name="Nagy L.G."/>
            <person name="Nolan M."/>
            <person name="Ohm R.A."/>
            <person name="Patyshakuliyeva A."/>
            <person name="Rokas A."/>
            <person name="Ruiz-Duenas F.J."/>
            <person name="Sabat G."/>
            <person name="Salamov A."/>
            <person name="Samejima M."/>
            <person name="Schmutz J."/>
            <person name="Slot J.C."/>
            <person name="St John F."/>
            <person name="Stenlid J."/>
            <person name="Sun H."/>
            <person name="Sun S."/>
            <person name="Syed K."/>
            <person name="Tsang A."/>
            <person name="Wiebenga A."/>
            <person name="Young D."/>
            <person name="Pisabarro A."/>
            <person name="Eastwood D.C."/>
            <person name="Martin F."/>
            <person name="Cullen D."/>
            <person name="Grigoriev I.V."/>
            <person name="Hibbett D.S."/>
        </authorList>
    </citation>
    <scope>NUCLEOTIDE SEQUENCE [LARGE SCALE GENOMIC DNA]</scope>
    <source>
        <strain evidence="2 3">DJM-731 SS1</strain>
    </source>
</reference>
<dbReference type="Proteomes" id="UP000030653">
    <property type="component" value="Unassembled WGS sequence"/>
</dbReference>
<dbReference type="AlphaFoldDB" id="M5FZW4"/>
<proteinExistence type="predicted"/>
<dbReference type="HOGENOM" id="CLU_2096799_0_0_1"/>
<sequence length="116" mass="12690">MSSQNTAHTSSQEASQKTFIGQHTEEDLKAFSQLSLANKMNTGITHDLDDPDNDNDGVPHLSPGQRHAAAIDFNNMLMSEMRAACEASWRNGDLSDQMRMFADVDEDASNSSIESA</sequence>
<feature type="region of interest" description="Disordered" evidence="1">
    <location>
        <begin position="1"/>
        <end position="24"/>
    </location>
</feature>
<keyword evidence="3" id="KW-1185">Reference proteome</keyword>
<dbReference type="GeneID" id="63684391"/>
<dbReference type="RefSeq" id="XP_040623950.1">
    <property type="nucleotide sequence ID" value="XM_040769329.1"/>
</dbReference>
<evidence type="ECO:0000313" key="2">
    <source>
        <dbReference type="EMBL" id="EJT97052.1"/>
    </source>
</evidence>
<evidence type="ECO:0000256" key="1">
    <source>
        <dbReference type="SAM" id="MobiDB-lite"/>
    </source>
</evidence>
<organism evidence="2 3">
    <name type="scientific">Dacryopinax primogenitus (strain DJM 731)</name>
    <name type="common">Brown rot fungus</name>
    <dbReference type="NCBI Taxonomy" id="1858805"/>
    <lineage>
        <taxon>Eukaryota</taxon>
        <taxon>Fungi</taxon>
        <taxon>Dikarya</taxon>
        <taxon>Basidiomycota</taxon>
        <taxon>Agaricomycotina</taxon>
        <taxon>Dacrymycetes</taxon>
        <taxon>Dacrymycetales</taxon>
        <taxon>Dacrymycetaceae</taxon>
        <taxon>Dacryopinax</taxon>
    </lineage>
</organism>
<feature type="region of interest" description="Disordered" evidence="1">
    <location>
        <begin position="42"/>
        <end position="66"/>
    </location>
</feature>
<gene>
    <name evidence="2" type="ORF">DACRYDRAFT_112015</name>
</gene>